<accession>A0A8C6VQS8</accession>
<organism evidence="1 2">
    <name type="scientific">Naja naja</name>
    <name type="common">Indian cobra</name>
    <dbReference type="NCBI Taxonomy" id="35670"/>
    <lineage>
        <taxon>Eukaryota</taxon>
        <taxon>Metazoa</taxon>
        <taxon>Chordata</taxon>
        <taxon>Craniata</taxon>
        <taxon>Vertebrata</taxon>
        <taxon>Euteleostomi</taxon>
        <taxon>Lepidosauria</taxon>
        <taxon>Squamata</taxon>
        <taxon>Bifurcata</taxon>
        <taxon>Unidentata</taxon>
        <taxon>Episquamata</taxon>
        <taxon>Toxicofera</taxon>
        <taxon>Serpentes</taxon>
        <taxon>Colubroidea</taxon>
        <taxon>Elapidae</taxon>
        <taxon>Elapinae</taxon>
        <taxon>Naja</taxon>
    </lineage>
</organism>
<dbReference type="AlphaFoldDB" id="A0A8C6VQS8"/>
<proteinExistence type="predicted"/>
<dbReference type="Proteomes" id="UP000694559">
    <property type="component" value="Unplaced"/>
</dbReference>
<sequence length="40" mass="4644">MASNSIFESFPSYQQCFVRGKSFLDMLDAETLRQHHCCCL</sequence>
<reference evidence="1" key="2">
    <citation type="submission" date="2025-09" db="UniProtKB">
        <authorList>
            <consortium name="Ensembl"/>
        </authorList>
    </citation>
    <scope>IDENTIFICATION</scope>
</reference>
<dbReference type="OrthoDB" id="9906045at2759"/>
<evidence type="ECO:0000313" key="1">
    <source>
        <dbReference type="Ensembl" id="ENSNNAP00000007586.1"/>
    </source>
</evidence>
<protein>
    <submittedName>
        <fullName evidence="1">Uncharacterized protein</fullName>
    </submittedName>
</protein>
<reference evidence="1" key="1">
    <citation type="submission" date="2025-08" db="UniProtKB">
        <authorList>
            <consortium name="Ensembl"/>
        </authorList>
    </citation>
    <scope>IDENTIFICATION</scope>
</reference>
<dbReference type="Ensembl" id="ENSNNAT00000007957.1">
    <property type="protein sequence ID" value="ENSNNAP00000007586.1"/>
    <property type="gene ID" value="ENSNNAG00000005120.1"/>
</dbReference>
<evidence type="ECO:0000313" key="2">
    <source>
        <dbReference type="Proteomes" id="UP000694559"/>
    </source>
</evidence>
<dbReference type="GeneTree" id="ENSGT00990000212550"/>
<keyword evidence="2" id="KW-1185">Reference proteome</keyword>
<name>A0A8C6VQS8_NAJNA</name>